<feature type="transmembrane region" description="Helical" evidence="1">
    <location>
        <begin position="277"/>
        <end position="299"/>
    </location>
</feature>
<evidence type="ECO:0000313" key="2">
    <source>
        <dbReference type="EMBL" id="XBH23748.1"/>
    </source>
</evidence>
<keyword evidence="1" id="KW-1133">Transmembrane helix</keyword>
<reference evidence="2" key="1">
    <citation type="journal article" date="2024" name="Microbiome">
        <title>Substantial viral diversity in bats and rodents from East Africa: insights into evolution, recombination, and cocirculation.</title>
        <authorList>
            <person name="Wang D."/>
            <person name="Yang X."/>
            <person name="Ren Z."/>
            <person name="Hu B."/>
            <person name="Zhao H."/>
            <person name="Yang K."/>
            <person name="Shi P."/>
            <person name="Zhang Z."/>
            <person name="Feng Q."/>
            <person name="Nawenja C.V."/>
            <person name="Obanda V."/>
            <person name="Robert K."/>
            <person name="Nalikka B."/>
            <person name="Waruhiu C.N."/>
            <person name="Ochola G.O."/>
            <person name="Onyuok S.O."/>
            <person name="Ochieng H."/>
            <person name="Li B."/>
            <person name="Zhu Y."/>
            <person name="Si H."/>
            <person name="Yin J."/>
            <person name="Kristiansen K."/>
            <person name="Jin X."/>
            <person name="Xu X."/>
            <person name="Xiao M."/>
            <person name="Agwanda B."/>
            <person name="Ommeh S."/>
            <person name="Li J."/>
            <person name="Shi Z.L."/>
        </authorList>
    </citation>
    <scope>NUCLEOTIDE SEQUENCE</scope>
    <source>
        <strain evidence="2">3A/Kenya/RNAKID2118/2016</strain>
    </source>
</reference>
<reference evidence="2" key="2">
    <citation type="submission" date="2024-02" db="EMBL/GenBank/DDBJ databases">
        <authorList>
            <person name="Hu B."/>
        </authorList>
    </citation>
    <scope>NUCLEOTIDE SEQUENCE</scope>
    <source>
        <strain evidence="2">3A/Kenya/RNAKID2118/2016</strain>
    </source>
</reference>
<name>A0AAU7E292_9VIRU</name>
<protein>
    <submittedName>
        <fullName evidence="2">M37</fullName>
    </submittedName>
</protein>
<keyword evidence="1" id="KW-0472">Membrane</keyword>
<dbReference type="EMBL" id="PP711850">
    <property type="protein sequence ID" value="XBH23748.1"/>
    <property type="molecule type" value="Genomic_DNA"/>
</dbReference>
<proteinExistence type="predicted"/>
<evidence type="ECO:0000256" key="1">
    <source>
        <dbReference type="SAM" id="Phobius"/>
    </source>
</evidence>
<organism evidence="2">
    <name type="scientific">Lemniscomys rat herpesvirus</name>
    <dbReference type="NCBI Taxonomy" id="3141920"/>
    <lineage>
        <taxon>Viruses</taxon>
        <taxon>Duplodnaviria</taxon>
        <taxon>Heunggongvirae</taxon>
        <taxon>Peploviricota</taxon>
        <taxon>Herviviricetes</taxon>
        <taxon>Herpesvirales</taxon>
    </lineage>
</organism>
<accession>A0AAU7E292</accession>
<sequence length="324" mass="35029">MNGERDDVSPDRVALTGRSLSSQVSLFVILAAWTIGADRFDCSYEICTSATEGGRTSIGCVVVCSFDGIVTVSGDCVEIFGLMTGWIASDSTVERDVVGLMKVGLAYYFVGYLVRVVNEKTSADSLGGLGPSSSLKGSGRCWTESNGTRIGGDASLDVGSVGSYSFRACLSGGERDCGWTSTSGTEVPETIARERARDDDFFRLCPRILKIFAERTRRALVGTRGPCVGRNATSPRRELWAKWTKYSELGGLGFLDPTFARAGIASSFSPRQRSETIVTFVVVIVGAVTLLVTICVLSLKRRNEIIKDLRGRSSFRSRSRIVRS</sequence>
<keyword evidence="1" id="KW-0812">Transmembrane</keyword>